<dbReference type="EMBL" id="JARJLG010000241">
    <property type="protein sequence ID" value="KAJ7724086.1"/>
    <property type="molecule type" value="Genomic_DNA"/>
</dbReference>
<name>A0AAD7MMP4_9AGAR</name>
<keyword evidence="3" id="KW-1185">Reference proteome</keyword>
<evidence type="ECO:0000313" key="3">
    <source>
        <dbReference type="Proteomes" id="UP001215280"/>
    </source>
</evidence>
<feature type="region of interest" description="Disordered" evidence="1">
    <location>
        <begin position="1"/>
        <end position="20"/>
    </location>
</feature>
<protein>
    <submittedName>
        <fullName evidence="2">Uncharacterized protein</fullName>
    </submittedName>
</protein>
<gene>
    <name evidence="2" type="ORF">DFH07DRAFT_971352</name>
</gene>
<sequence length="116" mass="12937">MSHIPGNLPSETPSSAGARRNNFNKKYDVWKRKHPQASVIDLESIRFEVRSLLNGSTNVVDLSAVCISENYPPVLPVFDEAQRDTLTDAMTDIFCRIHFGANTGCNSGYCVLPRCY</sequence>
<comment type="caution">
    <text evidence="2">The sequence shown here is derived from an EMBL/GenBank/DDBJ whole genome shotgun (WGS) entry which is preliminary data.</text>
</comment>
<dbReference type="AlphaFoldDB" id="A0AAD7MMP4"/>
<accession>A0AAD7MMP4</accession>
<evidence type="ECO:0000256" key="1">
    <source>
        <dbReference type="SAM" id="MobiDB-lite"/>
    </source>
</evidence>
<reference evidence="2" key="1">
    <citation type="submission" date="2023-03" db="EMBL/GenBank/DDBJ databases">
        <title>Massive genome expansion in bonnet fungi (Mycena s.s.) driven by repeated elements and novel gene families across ecological guilds.</title>
        <authorList>
            <consortium name="Lawrence Berkeley National Laboratory"/>
            <person name="Harder C.B."/>
            <person name="Miyauchi S."/>
            <person name="Viragh M."/>
            <person name="Kuo A."/>
            <person name="Thoen E."/>
            <person name="Andreopoulos B."/>
            <person name="Lu D."/>
            <person name="Skrede I."/>
            <person name="Drula E."/>
            <person name="Henrissat B."/>
            <person name="Morin E."/>
            <person name="Kohler A."/>
            <person name="Barry K."/>
            <person name="LaButti K."/>
            <person name="Morin E."/>
            <person name="Salamov A."/>
            <person name="Lipzen A."/>
            <person name="Mereny Z."/>
            <person name="Hegedus B."/>
            <person name="Baldrian P."/>
            <person name="Stursova M."/>
            <person name="Weitz H."/>
            <person name="Taylor A."/>
            <person name="Grigoriev I.V."/>
            <person name="Nagy L.G."/>
            <person name="Martin F."/>
            <person name="Kauserud H."/>
        </authorList>
    </citation>
    <scope>NUCLEOTIDE SEQUENCE</scope>
    <source>
        <strain evidence="2">CBHHK188m</strain>
    </source>
</reference>
<organism evidence="2 3">
    <name type="scientific">Mycena maculata</name>
    <dbReference type="NCBI Taxonomy" id="230809"/>
    <lineage>
        <taxon>Eukaryota</taxon>
        <taxon>Fungi</taxon>
        <taxon>Dikarya</taxon>
        <taxon>Basidiomycota</taxon>
        <taxon>Agaricomycotina</taxon>
        <taxon>Agaricomycetes</taxon>
        <taxon>Agaricomycetidae</taxon>
        <taxon>Agaricales</taxon>
        <taxon>Marasmiineae</taxon>
        <taxon>Mycenaceae</taxon>
        <taxon>Mycena</taxon>
    </lineage>
</organism>
<dbReference type="Proteomes" id="UP001215280">
    <property type="component" value="Unassembled WGS sequence"/>
</dbReference>
<proteinExistence type="predicted"/>
<evidence type="ECO:0000313" key="2">
    <source>
        <dbReference type="EMBL" id="KAJ7724086.1"/>
    </source>
</evidence>